<dbReference type="GO" id="GO:0000287">
    <property type="term" value="F:magnesium ion binding"/>
    <property type="evidence" value="ECO:0007669"/>
    <property type="project" value="TreeGrafter"/>
</dbReference>
<evidence type="ECO:0000313" key="4">
    <source>
        <dbReference type="EMBL" id="QHJ10198.1"/>
    </source>
</evidence>
<dbReference type="PANTHER" id="PTHR10000">
    <property type="entry name" value="PHOSPHOSERINE PHOSPHATASE"/>
    <property type="match status" value="1"/>
</dbReference>
<dbReference type="SFLD" id="SFLDS00003">
    <property type="entry name" value="Haloacid_Dehalogenase"/>
    <property type="match status" value="1"/>
</dbReference>
<dbReference type="SUPFAM" id="SSF56784">
    <property type="entry name" value="HAD-like"/>
    <property type="match status" value="1"/>
</dbReference>
<dbReference type="NCBIfam" id="TIGR01484">
    <property type="entry name" value="HAD-SF-IIB"/>
    <property type="match status" value="1"/>
</dbReference>
<dbReference type="InterPro" id="IPR036412">
    <property type="entry name" value="HAD-like_sf"/>
</dbReference>
<dbReference type="Proteomes" id="UP000464524">
    <property type="component" value="Chromosome"/>
</dbReference>
<dbReference type="SFLD" id="SFLDG01140">
    <property type="entry name" value="C2.B:_Phosphomannomutase_and_P"/>
    <property type="match status" value="1"/>
</dbReference>
<dbReference type="NCBIfam" id="TIGR01486">
    <property type="entry name" value="HAD-SF-IIB-MPGP"/>
    <property type="match status" value="1"/>
</dbReference>
<evidence type="ECO:0000313" key="5">
    <source>
        <dbReference type="Proteomes" id="UP000464524"/>
    </source>
</evidence>
<dbReference type="InterPro" id="IPR006379">
    <property type="entry name" value="HAD-SF_hydro_IIB"/>
</dbReference>
<dbReference type="InterPro" id="IPR023214">
    <property type="entry name" value="HAD_sf"/>
</dbReference>
<dbReference type="GO" id="GO:0051479">
    <property type="term" value="P:mannosylglycerate biosynthetic process"/>
    <property type="evidence" value="ECO:0007669"/>
    <property type="project" value="InterPro"/>
</dbReference>
<dbReference type="SFLD" id="SFLDG01142">
    <property type="entry name" value="C2.B.2:_Mannosyl-3-phosphoglyc"/>
    <property type="match status" value="1"/>
</dbReference>
<dbReference type="EMBL" id="CP047656">
    <property type="protein sequence ID" value="QHJ10198.1"/>
    <property type="molecule type" value="Genomic_DNA"/>
</dbReference>
<dbReference type="EC" id="3.1.3.70" evidence="4"/>
<evidence type="ECO:0000256" key="1">
    <source>
        <dbReference type="ARBA" id="ARBA00022723"/>
    </source>
</evidence>
<dbReference type="NCBIfam" id="NF001218">
    <property type="entry name" value="PRK00192.1-5"/>
    <property type="match status" value="1"/>
</dbReference>
<dbReference type="Pfam" id="PF08282">
    <property type="entry name" value="Hydrolase_3"/>
    <property type="match status" value="1"/>
</dbReference>
<proteinExistence type="predicted"/>
<keyword evidence="5" id="KW-1185">Reference proteome</keyword>
<reference evidence="4 5" key="1">
    <citation type="submission" date="2019-12" db="EMBL/GenBank/DDBJ databases">
        <title>Genome sequencing and assembly of endphytes of Porphyra tenera.</title>
        <authorList>
            <person name="Park J.M."/>
            <person name="Shin R."/>
            <person name="Jo S.H."/>
        </authorList>
    </citation>
    <scope>NUCLEOTIDE SEQUENCE [LARGE SCALE GENOMIC DNA]</scope>
    <source>
        <strain evidence="4 5">GPM4</strain>
    </source>
</reference>
<keyword evidence="3" id="KW-0460">Magnesium</keyword>
<evidence type="ECO:0000256" key="3">
    <source>
        <dbReference type="ARBA" id="ARBA00022842"/>
    </source>
</evidence>
<dbReference type="RefSeq" id="WP_160178112.1">
    <property type="nucleotide sequence ID" value="NZ_CP047656.1"/>
</dbReference>
<dbReference type="KEGG" id="pmes:FX988_00410"/>
<name>A0A857JG83_9ALTE</name>
<dbReference type="Gene3D" id="3.30.980.20">
    <property type="entry name" value="Putative mannosyl-3-phosphoglycerate phosphatase, domain 2"/>
    <property type="match status" value="1"/>
</dbReference>
<dbReference type="PANTHER" id="PTHR10000:SF8">
    <property type="entry name" value="HAD SUPERFAMILY HYDROLASE-LIKE, TYPE 3"/>
    <property type="match status" value="1"/>
</dbReference>
<gene>
    <name evidence="4" type="ORF">FX988_00410</name>
</gene>
<dbReference type="AlphaFoldDB" id="A0A857JG83"/>
<organism evidence="4 5">
    <name type="scientific">Paraglaciecola mesophila</name>
    <dbReference type="NCBI Taxonomy" id="197222"/>
    <lineage>
        <taxon>Bacteria</taxon>
        <taxon>Pseudomonadati</taxon>
        <taxon>Pseudomonadota</taxon>
        <taxon>Gammaproteobacteria</taxon>
        <taxon>Alteromonadales</taxon>
        <taxon>Alteromonadaceae</taxon>
        <taxon>Paraglaciecola</taxon>
    </lineage>
</organism>
<keyword evidence="2 4" id="KW-0378">Hydrolase</keyword>
<accession>A0A857JG83</accession>
<dbReference type="GO" id="GO:0050531">
    <property type="term" value="F:mannosyl-3-phosphoglycerate phosphatase activity"/>
    <property type="evidence" value="ECO:0007669"/>
    <property type="project" value="UniProtKB-EC"/>
</dbReference>
<sequence>MLKQLLVFTDMDGTLLDHHDYGYAPALNMLDTLRGRHIPVIPTTSKTKAELDSLMGDLQLNGPFIVENGAAVYVPKHVFQNQPNDTSDSDGFWVKAFAQPREHWLALIDELSDEFKDEFLQFSTMSTEQIMEHTGLNECHAQLANSRMFSEPVKWIGSPERKTQFVTQLQQLGATVLQGGRFLGVSGNCDKGQALQWLVRAFQTSMGHKATLSIALGDSGNDVAMLEASDIAVRIKSQSHAYPPLTRTENIYDSTQYGPSGWSECLTKILINEA</sequence>
<evidence type="ECO:0000256" key="2">
    <source>
        <dbReference type="ARBA" id="ARBA00022801"/>
    </source>
</evidence>
<dbReference type="GO" id="GO:0005829">
    <property type="term" value="C:cytosol"/>
    <property type="evidence" value="ECO:0007669"/>
    <property type="project" value="TreeGrafter"/>
</dbReference>
<dbReference type="InterPro" id="IPR006381">
    <property type="entry name" value="HAD-SF-IIB-MPGP"/>
</dbReference>
<keyword evidence="1" id="KW-0479">Metal-binding</keyword>
<protein>
    <submittedName>
        <fullName evidence="4">Glucosyl-3-phosphoglycerate/mannosyl-3-phosphoglycerate phosphatase</fullName>
        <ecNumber evidence="4">3.1.3.70</ecNumber>
    </submittedName>
</protein>
<dbReference type="Gene3D" id="3.40.50.1000">
    <property type="entry name" value="HAD superfamily/HAD-like"/>
    <property type="match status" value="1"/>
</dbReference>
<dbReference type="OrthoDB" id="193379at2"/>